<dbReference type="RefSeq" id="WP_255061396.1">
    <property type="nucleotide sequence ID" value="NZ_JANDBD010000007.1"/>
</dbReference>
<evidence type="ECO:0000313" key="1">
    <source>
        <dbReference type="EMBL" id="MCP9274050.1"/>
    </source>
</evidence>
<name>A0ABT1M642_9MYCO</name>
<sequence>MAVKKDTDGFSHVADTAAGNENHAKAISGLFRDNVIPHLLDRYSTIPSSAGALLLVEGESDERFLELAMAGLGYDEKLRDLHVIHSTGVDSLVAQAVLLGVEASQPVWALFDSDENGRKGRDVLKRFNFENDDILEYGKFVSGSYTQDAEAEWLFASSLMQRFVDDLGEEIVLKSKAFKFKDWRYDFTPIGKEHFPLWLEKHAKAKDYAGWTPVLEALSNKLSTA</sequence>
<comment type="caution">
    <text evidence="1">The sequence shown here is derived from an EMBL/GenBank/DDBJ whole genome shotgun (WGS) entry which is preliminary data.</text>
</comment>
<reference evidence="1 2" key="1">
    <citation type="submission" date="2022-06" db="EMBL/GenBank/DDBJ databases">
        <title>Mycolicibacterium sp. CAU 1645 isolated from seawater.</title>
        <authorList>
            <person name="Kim W."/>
        </authorList>
    </citation>
    <scope>NUCLEOTIDE SEQUENCE [LARGE SCALE GENOMIC DNA]</scope>
    <source>
        <strain evidence="1 2">CAU 1645</strain>
    </source>
</reference>
<evidence type="ECO:0008006" key="3">
    <source>
        <dbReference type="Google" id="ProtNLM"/>
    </source>
</evidence>
<protein>
    <recommendedName>
        <fullName evidence="3">ATP-dependent endonuclease</fullName>
    </recommendedName>
</protein>
<proteinExistence type="predicted"/>
<dbReference type="EMBL" id="JANDBD010000007">
    <property type="protein sequence ID" value="MCP9274050.1"/>
    <property type="molecule type" value="Genomic_DNA"/>
</dbReference>
<keyword evidence="2" id="KW-1185">Reference proteome</keyword>
<gene>
    <name evidence="1" type="ORF">NM203_17825</name>
</gene>
<organism evidence="1 2">
    <name type="scientific">Mycolicibacterium arenosum</name>
    <dbReference type="NCBI Taxonomy" id="2952157"/>
    <lineage>
        <taxon>Bacteria</taxon>
        <taxon>Bacillati</taxon>
        <taxon>Actinomycetota</taxon>
        <taxon>Actinomycetes</taxon>
        <taxon>Mycobacteriales</taxon>
        <taxon>Mycobacteriaceae</taxon>
        <taxon>Mycolicibacterium</taxon>
    </lineage>
</organism>
<dbReference type="Proteomes" id="UP001651690">
    <property type="component" value="Unassembled WGS sequence"/>
</dbReference>
<evidence type="ECO:0000313" key="2">
    <source>
        <dbReference type="Proteomes" id="UP001651690"/>
    </source>
</evidence>
<accession>A0ABT1M642</accession>